<dbReference type="Proteomes" id="UP001066276">
    <property type="component" value="Chromosome 5"/>
</dbReference>
<dbReference type="AlphaFoldDB" id="A0AAV7RC27"/>
<evidence type="ECO:0000259" key="1">
    <source>
        <dbReference type="PROSITE" id="PS50090"/>
    </source>
</evidence>
<proteinExistence type="predicted"/>
<dbReference type="PROSITE" id="PS50090">
    <property type="entry name" value="MYB_LIKE"/>
    <property type="match status" value="1"/>
</dbReference>
<keyword evidence="3" id="KW-1185">Reference proteome</keyword>
<feature type="domain" description="Myb-like" evidence="1">
    <location>
        <begin position="12"/>
        <end position="61"/>
    </location>
</feature>
<protein>
    <recommendedName>
        <fullName evidence="1">Myb-like domain-containing protein</fullName>
    </recommendedName>
</protein>
<reference evidence="2" key="1">
    <citation type="journal article" date="2022" name="bioRxiv">
        <title>Sequencing and chromosome-scale assembly of the giantPleurodeles waltlgenome.</title>
        <authorList>
            <person name="Brown T."/>
            <person name="Elewa A."/>
            <person name="Iarovenko S."/>
            <person name="Subramanian E."/>
            <person name="Araus A.J."/>
            <person name="Petzold A."/>
            <person name="Susuki M."/>
            <person name="Suzuki K.-i.T."/>
            <person name="Hayashi T."/>
            <person name="Toyoda A."/>
            <person name="Oliveira C."/>
            <person name="Osipova E."/>
            <person name="Leigh N.D."/>
            <person name="Simon A."/>
            <person name="Yun M.H."/>
        </authorList>
    </citation>
    <scope>NUCLEOTIDE SEQUENCE</scope>
    <source>
        <strain evidence="2">20211129_DDA</strain>
        <tissue evidence="2">Liver</tissue>
    </source>
</reference>
<sequence length="159" mass="18050">MARVTGERAPAFTSEELEKLVDGVNANQKRGLWQAIAREVWTLGVYSRWSTHCSKRWEDLRHWARKTCEAQLGKSSQRGKGARRALTPLMRSILAVAYPDLDGRLKSAQQTQDALHVDDDVTIARLHATPYDVIQAIGSSRRRADVSYQLFLRAFEANR</sequence>
<evidence type="ECO:0000313" key="3">
    <source>
        <dbReference type="Proteomes" id="UP001066276"/>
    </source>
</evidence>
<accession>A0AAV7RC27</accession>
<dbReference type="EMBL" id="JANPWB010000009">
    <property type="protein sequence ID" value="KAJ1149392.1"/>
    <property type="molecule type" value="Genomic_DNA"/>
</dbReference>
<gene>
    <name evidence="2" type="ORF">NDU88_002202</name>
</gene>
<name>A0AAV7RC27_PLEWA</name>
<dbReference type="InterPro" id="IPR001005">
    <property type="entry name" value="SANT/Myb"/>
</dbReference>
<comment type="caution">
    <text evidence="2">The sequence shown here is derived from an EMBL/GenBank/DDBJ whole genome shotgun (WGS) entry which is preliminary data.</text>
</comment>
<organism evidence="2 3">
    <name type="scientific">Pleurodeles waltl</name>
    <name type="common">Iberian ribbed newt</name>
    <dbReference type="NCBI Taxonomy" id="8319"/>
    <lineage>
        <taxon>Eukaryota</taxon>
        <taxon>Metazoa</taxon>
        <taxon>Chordata</taxon>
        <taxon>Craniata</taxon>
        <taxon>Vertebrata</taxon>
        <taxon>Euteleostomi</taxon>
        <taxon>Amphibia</taxon>
        <taxon>Batrachia</taxon>
        <taxon>Caudata</taxon>
        <taxon>Salamandroidea</taxon>
        <taxon>Salamandridae</taxon>
        <taxon>Pleurodelinae</taxon>
        <taxon>Pleurodeles</taxon>
    </lineage>
</organism>
<evidence type="ECO:0000313" key="2">
    <source>
        <dbReference type="EMBL" id="KAJ1149392.1"/>
    </source>
</evidence>